<dbReference type="GO" id="GO:0009403">
    <property type="term" value="P:toxin biosynthetic process"/>
    <property type="evidence" value="ECO:0007669"/>
    <property type="project" value="InterPro"/>
</dbReference>
<dbReference type="Pfam" id="PF02674">
    <property type="entry name" value="Colicin_V"/>
    <property type="match status" value="1"/>
</dbReference>
<feature type="transmembrane region" description="Helical" evidence="5">
    <location>
        <begin position="45"/>
        <end position="69"/>
    </location>
</feature>
<evidence type="ECO:0000313" key="7">
    <source>
        <dbReference type="Proteomes" id="UP000249645"/>
    </source>
</evidence>
<protein>
    <recommendedName>
        <fullName evidence="8">Colicin V production protein</fullName>
    </recommendedName>
</protein>
<organism evidence="6 7">
    <name type="scientific">Pseudopedobacter saltans</name>
    <dbReference type="NCBI Taxonomy" id="151895"/>
    <lineage>
        <taxon>Bacteria</taxon>
        <taxon>Pseudomonadati</taxon>
        <taxon>Bacteroidota</taxon>
        <taxon>Sphingobacteriia</taxon>
        <taxon>Sphingobacteriales</taxon>
        <taxon>Sphingobacteriaceae</taxon>
        <taxon>Pseudopedobacter</taxon>
    </lineage>
</organism>
<evidence type="ECO:0000256" key="2">
    <source>
        <dbReference type="ARBA" id="ARBA00022692"/>
    </source>
</evidence>
<keyword evidence="3 5" id="KW-1133">Transmembrane helix</keyword>
<comment type="subcellular location">
    <subcellularLocation>
        <location evidence="1">Membrane</location>
        <topology evidence="1">Multi-pass membrane protein</topology>
    </subcellularLocation>
</comment>
<evidence type="ECO:0000313" key="6">
    <source>
        <dbReference type="EMBL" id="PZP46274.1"/>
    </source>
</evidence>
<evidence type="ECO:0000256" key="4">
    <source>
        <dbReference type="ARBA" id="ARBA00023136"/>
    </source>
</evidence>
<sequence>MAIYKGWKKGLVVAICSVMAVFIGMMAALTFSAKLSEYFQSKGEHAFWVPFLVFALIMAVTMFLVRILGNSVQKLLKTLHLGTLNRLGGILLFVLGYFSIYSIILFYASGISLISPSMVSNSKTYPLIQPWGPTAVEGIGKFIPWFQDILGKIKAGFEKMK</sequence>
<dbReference type="AlphaFoldDB" id="A0A2W5EWF9"/>
<dbReference type="Proteomes" id="UP000249645">
    <property type="component" value="Unassembled WGS sequence"/>
</dbReference>
<gene>
    <name evidence="6" type="ORF">DI598_12300</name>
</gene>
<keyword evidence="4 5" id="KW-0472">Membrane</keyword>
<proteinExistence type="predicted"/>
<reference evidence="6 7" key="1">
    <citation type="submission" date="2017-11" db="EMBL/GenBank/DDBJ databases">
        <title>Infants hospitalized years apart are colonized by the same room-sourced microbial strains.</title>
        <authorList>
            <person name="Brooks B."/>
            <person name="Olm M.R."/>
            <person name="Firek B.A."/>
            <person name="Baker R."/>
            <person name="Thomas B.C."/>
            <person name="Morowitz M.J."/>
            <person name="Banfield J.F."/>
        </authorList>
    </citation>
    <scope>NUCLEOTIDE SEQUENCE [LARGE SCALE GENOMIC DNA]</scope>
    <source>
        <strain evidence="6">S2_009_000_R2_76</strain>
    </source>
</reference>
<accession>A0A2W5EWF9</accession>
<feature type="transmembrane region" description="Helical" evidence="5">
    <location>
        <begin position="90"/>
        <end position="114"/>
    </location>
</feature>
<evidence type="ECO:0000256" key="3">
    <source>
        <dbReference type="ARBA" id="ARBA00022989"/>
    </source>
</evidence>
<name>A0A2W5EWF9_9SPHI</name>
<evidence type="ECO:0000256" key="5">
    <source>
        <dbReference type="SAM" id="Phobius"/>
    </source>
</evidence>
<dbReference type="GO" id="GO:0016020">
    <property type="term" value="C:membrane"/>
    <property type="evidence" value="ECO:0007669"/>
    <property type="project" value="UniProtKB-SubCell"/>
</dbReference>
<dbReference type="InterPro" id="IPR003825">
    <property type="entry name" value="Colicin-V_CvpA"/>
</dbReference>
<evidence type="ECO:0000256" key="1">
    <source>
        <dbReference type="ARBA" id="ARBA00004141"/>
    </source>
</evidence>
<comment type="caution">
    <text evidence="6">The sequence shown here is derived from an EMBL/GenBank/DDBJ whole genome shotgun (WGS) entry which is preliminary data.</text>
</comment>
<keyword evidence="2 5" id="KW-0812">Transmembrane</keyword>
<evidence type="ECO:0008006" key="8">
    <source>
        <dbReference type="Google" id="ProtNLM"/>
    </source>
</evidence>
<feature type="transmembrane region" description="Helical" evidence="5">
    <location>
        <begin position="12"/>
        <end position="33"/>
    </location>
</feature>
<dbReference type="EMBL" id="QFOI01000231">
    <property type="protein sequence ID" value="PZP46274.1"/>
    <property type="molecule type" value="Genomic_DNA"/>
</dbReference>